<evidence type="ECO:0000256" key="3">
    <source>
        <dbReference type="ARBA" id="ARBA00023163"/>
    </source>
</evidence>
<proteinExistence type="predicted"/>
<dbReference type="InterPro" id="IPR036388">
    <property type="entry name" value="WH-like_DNA-bd_sf"/>
</dbReference>
<evidence type="ECO:0000256" key="2">
    <source>
        <dbReference type="ARBA" id="ARBA00023125"/>
    </source>
</evidence>
<dbReference type="RefSeq" id="WP_379801254.1">
    <property type="nucleotide sequence ID" value="NZ_JBHSVN010000002.1"/>
</dbReference>
<dbReference type="AlphaFoldDB" id="A0ABD5UQQ7"/>
<dbReference type="Proteomes" id="UP001596296">
    <property type="component" value="Unassembled WGS sequence"/>
</dbReference>
<protein>
    <submittedName>
        <fullName evidence="5">Winged helix-turn-helix transcriptional regulator</fullName>
    </submittedName>
</protein>
<keyword evidence="2" id="KW-0238">DNA-binding</keyword>
<dbReference type="PROSITE" id="PS51118">
    <property type="entry name" value="HTH_HXLR"/>
    <property type="match status" value="1"/>
</dbReference>
<dbReference type="PANTHER" id="PTHR33204:SF18">
    <property type="entry name" value="TRANSCRIPTIONAL REGULATORY PROTEIN"/>
    <property type="match status" value="1"/>
</dbReference>
<name>A0ABD5UQQ7_9EURY</name>
<keyword evidence="6" id="KW-1185">Reference proteome</keyword>
<evidence type="ECO:0000256" key="1">
    <source>
        <dbReference type="ARBA" id="ARBA00023015"/>
    </source>
</evidence>
<reference evidence="5 6" key="1">
    <citation type="journal article" date="2019" name="Int. J. Syst. Evol. Microbiol.">
        <title>The Global Catalogue of Microorganisms (GCM) 10K type strain sequencing project: providing services to taxonomists for standard genome sequencing and annotation.</title>
        <authorList>
            <consortium name="The Broad Institute Genomics Platform"/>
            <consortium name="The Broad Institute Genome Sequencing Center for Infectious Disease"/>
            <person name="Wu L."/>
            <person name="Ma J."/>
        </authorList>
    </citation>
    <scope>NUCLEOTIDE SEQUENCE [LARGE SCALE GENOMIC DNA]</scope>
    <source>
        <strain evidence="5 6">SKJ47</strain>
    </source>
</reference>
<dbReference type="InterPro" id="IPR002577">
    <property type="entry name" value="HTH_HxlR"/>
</dbReference>
<dbReference type="Pfam" id="PF01638">
    <property type="entry name" value="HxlR"/>
    <property type="match status" value="1"/>
</dbReference>
<feature type="domain" description="HTH hxlR-type" evidence="4">
    <location>
        <begin position="16"/>
        <end position="112"/>
    </location>
</feature>
<evidence type="ECO:0000259" key="4">
    <source>
        <dbReference type="PROSITE" id="PS51118"/>
    </source>
</evidence>
<dbReference type="InterPro" id="IPR036390">
    <property type="entry name" value="WH_DNA-bd_sf"/>
</dbReference>
<gene>
    <name evidence="5" type="ORF">ACFQE9_02295</name>
</gene>
<accession>A0ABD5UQQ7</accession>
<keyword evidence="3" id="KW-0804">Transcription</keyword>
<comment type="caution">
    <text evidence="5">The sequence shown here is derived from an EMBL/GenBank/DDBJ whole genome shotgun (WGS) entry which is preliminary data.</text>
</comment>
<sequence length="112" mass="12670">MTETPSSTNIDMDCLCPLGDVMDLLSRRYAMQLVCMVDVIGPARYGDIEETFEDVSSSTLSTRLDELVEAGILAREQYAEIPPRVEYELTETGEELGQHLEPLLKWVEEIEE</sequence>
<evidence type="ECO:0000313" key="5">
    <source>
        <dbReference type="EMBL" id="MFC6891453.1"/>
    </source>
</evidence>
<dbReference type="GO" id="GO:0003677">
    <property type="term" value="F:DNA binding"/>
    <property type="evidence" value="ECO:0007669"/>
    <property type="project" value="UniProtKB-KW"/>
</dbReference>
<dbReference type="PANTHER" id="PTHR33204">
    <property type="entry name" value="TRANSCRIPTIONAL REGULATOR, MARR FAMILY"/>
    <property type="match status" value="1"/>
</dbReference>
<dbReference type="EMBL" id="JBHSXL010000002">
    <property type="protein sequence ID" value="MFC6891453.1"/>
    <property type="molecule type" value="Genomic_DNA"/>
</dbReference>
<evidence type="ECO:0000313" key="6">
    <source>
        <dbReference type="Proteomes" id="UP001596296"/>
    </source>
</evidence>
<keyword evidence="1" id="KW-0805">Transcription regulation</keyword>
<dbReference type="SUPFAM" id="SSF46785">
    <property type="entry name" value="Winged helix' DNA-binding domain"/>
    <property type="match status" value="1"/>
</dbReference>
<dbReference type="Gene3D" id="1.10.10.10">
    <property type="entry name" value="Winged helix-like DNA-binding domain superfamily/Winged helix DNA-binding domain"/>
    <property type="match status" value="1"/>
</dbReference>
<organism evidence="5 6">
    <name type="scientific">Halopenitus salinus</name>
    <dbReference type="NCBI Taxonomy" id="1198295"/>
    <lineage>
        <taxon>Archaea</taxon>
        <taxon>Methanobacteriati</taxon>
        <taxon>Methanobacteriota</taxon>
        <taxon>Stenosarchaea group</taxon>
        <taxon>Halobacteria</taxon>
        <taxon>Halobacteriales</taxon>
        <taxon>Haloferacaceae</taxon>
        <taxon>Halopenitus</taxon>
    </lineage>
</organism>